<dbReference type="InterPro" id="IPR044086">
    <property type="entry name" value="LUC3-like"/>
</dbReference>
<dbReference type="InterPro" id="IPR029510">
    <property type="entry name" value="Ald_DH_CS_GLU"/>
</dbReference>
<keyword evidence="7" id="KW-1185">Reference proteome</keyword>
<dbReference type="PANTHER" id="PTHR11699">
    <property type="entry name" value="ALDEHYDE DEHYDROGENASE-RELATED"/>
    <property type="match status" value="1"/>
</dbReference>
<dbReference type="FunFam" id="3.40.605.10:FF:000007">
    <property type="entry name" value="NAD/NADP-dependent betaine aldehyde dehydrogenase"/>
    <property type="match status" value="1"/>
</dbReference>
<dbReference type="InterPro" id="IPR016163">
    <property type="entry name" value="Ald_DH_C"/>
</dbReference>
<dbReference type="Gene3D" id="3.40.309.10">
    <property type="entry name" value="Aldehyde Dehydrogenase, Chain A, domain 2"/>
    <property type="match status" value="1"/>
</dbReference>
<reference evidence="6" key="1">
    <citation type="submission" date="2020-09" db="EMBL/GenBank/DDBJ databases">
        <title>Pelagicoccus enzymogenes sp. nov. with an EPS production, isolated from marine sediment.</title>
        <authorList>
            <person name="Feng X."/>
        </authorList>
    </citation>
    <scope>NUCLEOTIDE SEQUENCE</scope>
    <source>
        <strain evidence="6">NFK12</strain>
    </source>
</reference>
<dbReference type="CDD" id="cd07106">
    <property type="entry name" value="ALDH_AldA-AAD23400"/>
    <property type="match status" value="1"/>
</dbReference>
<comment type="similarity">
    <text evidence="1 4">Belongs to the aldehyde dehydrogenase family.</text>
</comment>
<dbReference type="InterPro" id="IPR016161">
    <property type="entry name" value="Ald_DH/histidinol_DH"/>
</dbReference>
<evidence type="ECO:0000256" key="4">
    <source>
        <dbReference type="RuleBase" id="RU003345"/>
    </source>
</evidence>
<name>A0A927IGF2_9BACT</name>
<dbReference type="InterPro" id="IPR015590">
    <property type="entry name" value="Aldehyde_DH_dom"/>
</dbReference>
<gene>
    <name evidence="6" type="ORF">IEN85_04500</name>
</gene>
<protein>
    <submittedName>
        <fullName evidence="6">Aldehyde dehydrogenase family protein</fullName>
    </submittedName>
</protein>
<comment type="caution">
    <text evidence="6">The sequence shown here is derived from an EMBL/GenBank/DDBJ whole genome shotgun (WGS) entry which is preliminary data.</text>
</comment>
<dbReference type="Pfam" id="PF00171">
    <property type="entry name" value="Aldedh"/>
    <property type="match status" value="1"/>
</dbReference>
<dbReference type="InterPro" id="IPR016162">
    <property type="entry name" value="Ald_DH_N"/>
</dbReference>
<dbReference type="SUPFAM" id="SSF53720">
    <property type="entry name" value="ALDH-like"/>
    <property type="match status" value="1"/>
</dbReference>
<evidence type="ECO:0000256" key="3">
    <source>
        <dbReference type="PROSITE-ProRule" id="PRU10007"/>
    </source>
</evidence>
<evidence type="ECO:0000259" key="5">
    <source>
        <dbReference type="Pfam" id="PF00171"/>
    </source>
</evidence>
<dbReference type="AlphaFoldDB" id="A0A927IGF2"/>
<sequence length="486" mass="52212">MPTIDATKSEDHLEREMPKSLLSMATIGGRTQDTDERFEVINPATGAAFSTAPLCGAPELTAAVTFCKRAQPQWAQSERNRRGALLACSHAIARKQEDLAKLITLEQGKPIAEARSEVAYAAEVFAAYSEMEVPSKDLSNGETSRTLLFNRPYGIVGLITPWNFPIGTAAVKLAPALLAGNAVILKPSPIAPLSPLLLGRILKDLLPAGILNTLSGDKSLGEQITRHPDIRKLSVTGSIPTGQAILSEAAVELKSVTLELGGNDPAILLPDCDPHEIAGQLLDSAWRNAGQVCSAIKRIYVHQSRHSELIAALSKLTPNYKVGSGMESGVRIGPLTTEYSRERLTELLQSAIAEGAKVTKDSRPLPSHGYFFSPAIVSEIRADHPLVLEEQFGPILPVVPYRNIDEAIEWSNATNYGLSASVWTKCPSVGYEIASKLECGRVGVNGHRRAKAAAPFGGFKHSGLGRELGSWGLAEMCESQVVNIFE</sequence>
<keyword evidence="2 4" id="KW-0560">Oxidoreductase</keyword>
<evidence type="ECO:0000313" key="7">
    <source>
        <dbReference type="Proteomes" id="UP000622317"/>
    </source>
</evidence>
<organism evidence="6 7">
    <name type="scientific">Pelagicoccus enzymogenes</name>
    <dbReference type="NCBI Taxonomy" id="2773457"/>
    <lineage>
        <taxon>Bacteria</taxon>
        <taxon>Pseudomonadati</taxon>
        <taxon>Verrucomicrobiota</taxon>
        <taxon>Opitutia</taxon>
        <taxon>Puniceicoccales</taxon>
        <taxon>Pelagicoccaceae</taxon>
        <taxon>Pelagicoccus</taxon>
    </lineage>
</organism>
<dbReference type="GO" id="GO:0016620">
    <property type="term" value="F:oxidoreductase activity, acting on the aldehyde or oxo group of donors, NAD or NADP as acceptor"/>
    <property type="evidence" value="ECO:0007669"/>
    <property type="project" value="InterPro"/>
</dbReference>
<evidence type="ECO:0000313" key="6">
    <source>
        <dbReference type="EMBL" id="MBD5778739.1"/>
    </source>
</evidence>
<evidence type="ECO:0000256" key="2">
    <source>
        <dbReference type="ARBA" id="ARBA00023002"/>
    </source>
</evidence>
<proteinExistence type="inferred from homology"/>
<feature type="domain" description="Aldehyde dehydrogenase" evidence="5">
    <location>
        <begin position="33"/>
        <end position="482"/>
    </location>
</feature>
<accession>A0A927IGF2</accession>
<dbReference type="Gene3D" id="3.40.605.10">
    <property type="entry name" value="Aldehyde Dehydrogenase, Chain A, domain 1"/>
    <property type="match status" value="1"/>
</dbReference>
<feature type="active site" evidence="3">
    <location>
        <position position="259"/>
    </location>
</feature>
<dbReference type="EMBL" id="JACYFG010000006">
    <property type="protein sequence ID" value="MBD5778739.1"/>
    <property type="molecule type" value="Genomic_DNA"/>
</dbReference>
<dbReference type="Proteomes" id="UP000622317">
    <property type="component" value="Unassembled WGS sequence"/>
</dbReference>
<evidence type="ECO:0000256" key="1">
    <source>
        <dbReference type="ARBA" id="ARBA00009986"/>
    </source>
</evidence>
<dbReference type="PROSITE" id="PS00687">
    <property type="entry name" value="ALDEHYDE_DEHYDR_GLU"/>
    <property type="match status" value="1"/>
</dbReference>